<evidence type="ECO:0008006" key="5">
    <source>
        <dbReference type="Google" id="ProtNLM"/>
    </source>
</evidence>
<dbReference type="PANTHER" id="PTHR47592">
    <property type="entry name" value="PBF68 PROTEIN"/>
    <property type="match status" value="1"/>
</dbReference>
<accession>A0ABQ5EFP1</accession>
<dbReference type="Pfam" id="PF14223">
    <property type="entry name" value="Retrotran_gag_2"/>
    <property type="match status" value="1"/>
</dbReference>
<gene>
    <name evidence="3" type="ORF">Tco_0975873</name>
</gene>
<proteinExistence type="predicted"/>
<evidence type="ECO:0000313" key="3">
    <source>
        <dbReference type="EMBL" id="GJT49716.1"/>
    </source>
</evidence>
<sequence length="556" mass="63402">MHFLLTTLKVVYVLSTPMPELLEDDTPKANMESAKELWDSLESKYMAEDASSKKFLVSNFNNYKMVNSRPIMEQLNELLRILGQYTLHGLKMDESICVTSVIDKLPPSLKDFKHSLKHGKDDLSLVRLNSHLSIEESLRANDSRSGNKKDNARASGSGEGSKDHSQDQGQKLMLLHGGLILVSQLMFEDHCWLLRNELVEDVPGDSGSVYMCSSMVVNSLLWHARLGHRRIQEPIMKLCNLEMLLFEKKQLMIMVGSIVKNNTWVLYDVNQEKEEIDLEDIFQIQDVILREKLLNINRLITNIESLNDNPTPDRVLKSHSLFPIPDSNSFFEKSDTSLSYSDNSLPEFESFSDHMEETSSGSTTTHANNSLTEYDSFHFEIEPDQGELTNVVMEDILGEPRVHTPNVLPTHPTLLIDSDLIIRTFLPYFTYPVISYFLFSSGSEDTIFDPGISTFHFSSLKPVAYENPMVIFPFFCFCPKDKGIRGEYKGLKTKQKRWQVRGTVHPRWQYEVAGNVRWQYEVAAAGQSEHDTCPKRVIRGCQACVSPRLSCGDPRQ</sequence>
<feature type="chain" id="PRO_5045045731" description="GAG-pre-integrase domain-containing protein" evidence="2">
    <location>
        <begin position="16"/>
        <end position="556"/>
    </location>
</feature>
<reference evidence="3" key="2">
    <citation type="submission" date="2022-01" db="EMBL/GenBank/DDBJ databases">
        <authorList>
            <person name="Yamashiro T."/>
            <person name="Shiraishi A."/>
            <person name="Satake H."/>
            <person name="Nakayama K."/>
        </authorList>
    </citation>
    <scope>NUCLEOTIDE SEQUENCE</scope>
</reference>
<keyword evidence="2" id="KW-0732">Signal</keyword>
<keyword evidence="4" id="KW-1185">Reference proteome</keyword>
<evidence type="ECO:0000256" key="2">
    <source>
        <dbReference type="SAM" id="SignalP"/>
    </source>
</evidence>
<evidence type="ECO:0000313" key="4">
    <source>
        <dbReference type="Proteomes" id="UP001151760"/>
    </source>
</evidence>
<feature type="signal peptide" evidence="2">
    <location>
        <begin position="1"/>
        <end position="15"/>
    </location>
</feature>
<feature type="compositionally biased region" description="Basic and acidic residues" evidence="1">
    <location>
        <begin position="137"/>
        <end position="152"/>
    </location>
</feature>
<dbReference type="Proteomes" id="UP001151760">
    <property type="component" value="Unassembled WGS sequence"/>
</dbReference>
<comment type="caution">
    <text evidence="3">The sequence shown here is derived from an EMBL/GenBank/DDBJ whole genome shotgun (WGS) entry which is preliminary data.</text>
</comment>
<name>A0ABQ5EFP1_9ASTR</name>
<feature type="region of interest" description="Disordered" evidence="1">
    <location>
        <begin position="137"/>
        <end position="167"/>
    </location>
</feature>
<organism evidence="3 4">
    <name type="scientific">Tanacetum coccineum</name>
    <dbReference type="NCBI Taxonomy" id="301880"/>
    <lineage>
        <taxon>Eukaryota</taxon>
        <taxon>Viridiplantae</taxon>
        <taxon>Streptophyta</taxon>
        <taxon>Embryophyta</taxon>
        <taxon>Tracheophyta</taxon>
        <taxon>Spermatophyta</taxon>
        <taxon>Magnoliopsida</taxon>
        <taxon>eudicotyledons</taxon>
        <taxon>Gunneridae</taxon>
        <taxon>Pentapetalae</taxon>
        <taxon>asterids</taxon>
        <taxon>campanulids</taxon>
        <taxon>Asterales</taxon>
        <taxon>Asteraceae</taxon>
        <taxon>Asteroideae</taxon>
        <taxon>Anthemideae</taxon>
        <taxon>Anthemidinae</taxon>
        <taxon>Tanacetum</taxon>
    </lineage>
</organism>
<reference evidence="3" key="1">
    <citation type="journal article" date="2022" name="Int. J. Mol. Sci.">
        <title>Draft Genome of Tanacetum Coccineum: Genomic Comparison of Closely Related Tanacetum-Family Plants.</title>
        <authorList>
            <person name="Yamashiro T."/>
            <person name="Shiraishi A."/>
            <person name="Nakayama K."/>
            <person name="Satake H."/>
        </authorList>
    </citation>
    <scope>NUCLEOTIDE SEQUENCE</scope>
</reference>
<evidence type="ECO:0000256" key="1">
    <source>
        <dbReference type="SAM" id="MobiDB-lite"/>
    </source>
</evidence>
<protein>
    <recommendedName>
        <fullName evidence="5">GAG-pre-integrase domain-containing protein</fullName>
    </recommendedName>
</protein>
<dbReference type="EMBL" id="BQNB010016260">
    <property type="protein sequence ID" value="GJT49716.1"/>
    <property type="molecule type" value="Genomic_DNA"/>
</dbReference>
<dbReference type="PANTHER" id="PTHR47592:SF29">
    <property type="entry name" value="ZINC FINGER, CCHC-TYPE"/>
    <property type="match status" value="1"/>
</dbReference>